<evidence type="ECO:0000256" key="1">
    <source>
        <dbReference type="SAM" id="MobiDB-lite"/>
    </source>
</evidence>
<sequence>MTTRKDGTAAGLAGLAGLIADETRAACLLALLDGRAWTAGELARHAGVAASTLSEHLGKLVAGGVLAEERQGRHRYVRLADARVAQIVEDLAAQVAPDAGAGRPRTLREASAGSAMARGRTCYDHLAGRLGIAVTDALTARGLLSATGEPEGRAGVESPWGSRRVSEAGRGAARRPEGSSTVGLSPPAGAPGKRTSENGDTGFTLTDAGLAWFDTAGIRLDRKGRRPLARACLDWTERRPHLAGVAGAALCRHALDAGWCVRIGSERAVKVTAEGEHALSRLLGIEAAALR</sequence>
<evidence type="ECO:0000259" key="2">
    <source>
        <dbReference type="PROSITE" id="PS50987"/>
    </source>
</evidence>
<dbReference type="SMART" id="SM00418">
    <property type="entry name" value="HTH_ARSR"/>
    <property type="match status" value="1"/>
</dbReference>
<dbReference type="InterPro" id="IPR036388">
    <property type="entry name" value="WH-like_DNA-bd_sf"/>
</dbReference>
<feature type="domain" description="HTH arsR-type" evidence="2">
    <location>
        <begin position="4"/>
        <end position="99"/>
    </location>
</feature>
<dbReference type="InterPro" id="IPR011991">
    <property type="entry name" value="ArsR-like_HTH"/>
</dbReference>
<protein>
    <submittedName>
        <fullName evidence="3">Winged helix-turn-helix domain-containing protein</fullName>
    </submittedName>
</protein>
<dbReference type="InterPro" id="IPR052543">
    <property type="entry name" value="HTH_Metal-responsive_Reg"/>
</dbReference>
<dbReference type="SUPFAM" id="SSF46785">
    <property type="entry name" value="Winged helix' DNA-binding domain"/>
    <property type="match status" value="1"/>
</dbReference>
<dbReference type="EMBL" id="CP106793">
    <property type="protein sequence ID" value="UXY18910.1"/>
    <property type="molecule type" value="Genomic_DNA"/>
</dbReference>
<reference evidence="3" key="1">
    <citation type="submission" date="2022-10" db="EMBL/GenBank/DDBJ databases">
        <authorList>
            <person name="Mo P."/>
        </authorList>
    </citation>
    <scope>NUCLEOTIDE SEQUENCE</scope>
    <source>
        <strain evidence="3">HUAS 13-4</strain>
    </source>
</reference>
<proteinExistence type="predicted"/>
<evidence type="ECO:0000313" key="4">
    <source>
        <dbReference type="Proteomes" id="UP001061298"/>
    </source>
</evidence>
<gene>
    <name evidence="3" type="ORF">N8I84_09380</name>
</gene>
<name>A0ABY6DWX5_9ACTN</name>
<dbReference type="CDD" id="cd00090">
    <property type="entry name" value="HTH_ARSR"/>
    <property type="match status" value="1"/>
</dbReference>
<keyword evidence="4" id="KW-1185">Reference proteome</keyword>
<dbReference type="Gene3D" id="1.10.10.10">
    <property type="entry name" value="Winged helix-like DNA-binding domain superfamily/Winged helix DNA-binding domain"/>
    <property type="match status" value="1"/>
</dbReference>
<dbReference type="PROSITE" id="PS50987">
    <property type="entry name" value="HTH_ARSR_2"/>
    <property type="match status" value="1"/>
</dbReference>
<evidence type="ECO:0000313" key="3">
    <source>
        <dbReference type="EMBL" id="UXY18910.1"/>
    </source>
</evidence>
<dbReference type="Proteomes" id="UP001061298">
    <property type="component" value="Chromosome"/>
</dbReference>
<organism evidence="3 4">
    <name type="scientific">Streptomyces cynarae</name>
    <dbReference type="NCBI Taxonomy" id="2981134"/>
    <lineage>
        <taxon>Bacteria</taxon>
        <taxon>Bacillati</taxon>
        <taxon>Actinomycetota</taxon>
        <taxon>Actinomycetes</taxon>
        <taxon>Kitasatosporales</taxon>
        <taxon>Streptomycetaceae</taxon>
        <taxon>Streptomyces</taxon>
    </lineage>
</organism>
<dbReference type="Pfam" id="PF12840">
    <property type="entry name" value="HTH_20"/>
    <property type="match status" value="1"/>
</dbReference>
<feature type="region of interest" description="Disordered" evidence="1">
    <location>
        <begin position="147"/>
        <end position="199"/>
    </location>
</feature>
<dbReference type="PANTHER" id="PTHR39168:SF1">
    <property type="entry name" value="TRANSCRIPTIONAL REGULATORY PROTEIN"/>
    <property type="match status" value="1"/>
</dbReference>
<dbReference type="PANTHER" id="PTHR39168">
    <property type="entry name" value="TRANSCRIPTIONAL REGULATOR-RELATED"/>
    <property type="match status" value="1"/>
</dbReference>
<dbReference type="InterPro" id="IPR036390">
    <property type="entry name" value="WH_DNA-bd_sf"/>
</dbReference>
<accession>A0ABY6DWX5</accession>
<dbReference type="RefSeq" id="WP_263229099.1">
    <property type="nucleotide sequence ID" value="NZ_CP106793.1"/>
</dbReference>
<dbReference type="InterPro" id="IPR001845">
    <property type="entry name" value="HTH_ArsR_DNA-bd_dom"/>
</dbReference>